<gene>
    <name evidence="1" type="ORF">COS76_00365</name>
</gene>
<accession>A0A2M7AXZ9</accession>
<reference evidence="2" key="1">
    <citation type="submission" date="2017-09" db="EMBL/GenBank/DDBJ databases">
        <title>Depth-based differentiation of microbial function through sediment-hosted aquifers and enrichment of novel symbionts in the deep terrestrial subsurface.</title>
        <authorList>
            <person name="Probst A.J."/>
            <person name="Ladd B."/>
            <person name="Jarett J.K."/>
            <person name="Geller-Mcgrath D.E."/>
            <person name="Sieber C.M.K."/>
            <person name="Emerson J.B."/>
            <person name="Anantharaman K."/>
            <person name="Thomas B.C."/>
            <person name="Malmstrom R."/>
            <person name="Stieglmeier M."/>
            <person name="Klingl A."/>
            <person name="Woyke T."/>
            <person name="Ryan C.M."/>
            <person name="Banfield J.F."/>
        </authorList>
    </citation>
    <scope>NUCLEOTIDE SEQUENCE [LARGE SCALE GENOMIC DNA]</scope>
</reference>
<evidence type="ECO:0000313" key="2">
    <source>
        <dbReference type="Proteomes" id="UP000228775"/>
    </source>
</evidence>
<name>A0A2M7AXZ9_9BACT</name>
<protein>
    <submittedName>
        <fullName evidence="1">Uncharacterized protein</fullName>
    </submittedName>
</protein>
<dbReference type="Proteomes" id="UP000228775">
    <property type="component" value="Unassembled WGS sequence"/>
</dbReference>
<dbReference type="AlphaFoldDB" id="A0A2M7AXZ9"/>
<dbReference type="EMBL" id="PEVY01000007">
    <property type="protein sequence ID" value="PIU75507.1"/>
    <property type="molecule type" value="Genomic_DNA"/>
</dbReference>
<organism evidence="1 2">
    <name type="scientific">Candidatus Portnoybacteria bacterium CG06_land_8_20_14_3_00_39_12</name>
    <dbReference type="NCBI Taxonomy" id="1974809"/>
    <lineage>
        <taxon>Bacteria</taxon>
        <taxon>Candidatus Portnoyibacteriota</taxon>
    </lineage>
</organism>
<comment type="caution">
    <text evidence="1">The sequence shown here is derived from an EMBL/GenBank/DDBJ whole genome shotgun (WGS) entry which is preliminary data.</text>
</comment>
<sequence length="71" mass="8220">MPNPETNLQDLLRRVVEMHPGEARIIEIDSEIEKSAWQAWRESAKRIAPKLEQLRHDRAMGYANARNVIIG</sequence>
<evidence type="ECO:0000313" key="1">
    <source>
        <dbReference type="EMBL" id="PIU75507.1"/>
    </source>
</evidence>
<proteinExistence type="predicted"/>